<sequence length="93" mass="10289">MNDSILLDPTAELAPAQRERLARPESLEGKVVGLLDISKPRGNVFLDRIEEQLSAMGIEVKRYAKPTFTRIAPTELKQQMAAEVDLLVEGLAD</sequence>
<proteinExistence type="predicted"/>
<gene>
    <name evidence="2" type="ORF">SAMN05216210_1373</name>
</gene>
<dbReference type="AlphaFoldDB" id="A0A1H2F8P0"/>
<dbReference type="Pfam" id="PF24696">
    <property type="entry name" value="UGSC"/>
    <property type="match status" value="1"/>
</dbReference>
<dbReference type="EMBL" id="LT629787">
    <property type="protein sequence ID" value="SDU03692.1"/>
    <property type="molecule type" value="Genomic_DNA"/>
</dbReference>
<dbReference type="Proteomes" id="UP000243924">
    <property type="component" value="Chromosome I"/>
</dbReference>
<name>A0A1H2F8P0_9GAMM</name>
<feature type="domain" description="UGSC-like" evidence="1">
    <location>
        <begin position="6"/>
        <end position="93"/>
    </location>
</feature>
<dbReference type="OrthoDB" id="7725610at2"/>
<dbReference type="STRING" id="1434072.SAMN05216210_1373"/>
<reference evidence="3" key="1">
    <citation type="submission" date="2016-10" db="EMBL/GenBank/DDBJ databases">
        <authorList>
            <person name="Varghese N."/>
            <person name="Submissions S."/>
        </authorList>
    </citation>
    <scope>NUCLEOTIDE SEQUENCE [LARGE SCALE GENOMIC DNA]</scope>
    <source>
        <strain evidence="3">CECT 8338</strain>
    </source>
</reference>
<evidence type="ECO:0000259" key="1">
    <source>
        <dbReference type="Pfam" id="PF24696"/>
    </source>
</evidence>
<evidence type="ECO:0000313" key="2">
    <source>
        <dbReference type="EMBL" id="SDU03692.1"/>
    </source>
</evidence>
<evidence type="ECO:0000313" key="3">
    <source>
        <dbReference type="Proteomes" id="UP000243924"/>
    </source>
</evidence>
<accession>A0A1H2F8P0</accession>
<keyword evidence="3" id="KW-1185">Reference proteome</keyword>
<organism evidence="2 3">
    <name type="scientific">Halopseudomonas salegens</name>
    <dbReference type="NCBI Taxonomy" id="1434072"/>
    <lineage>
        <taxon>Bacteria</taxon>
        <taxon>Pseudomonadati</taxon>
        <taxon>Pseudomonadota</taxon>
        <taxon>Gammaproteobacteria</taxon>
        <taxon>Pseudomonadales</taxon>
        <taxon>Pseudomonadaceae</taxon>
        <taxon>Halopseudomonas</taxon>
    </lineage>
</organism>
<protein>
    <recommendedName>
        <fullName evidence="1">UGSC-like domain-containing protein</fullName>
    </recommendedName>
</protein>
<dbReference type="InterPro" id="IPR057767">
    <property type="entry name" value="UGSC-like_dom"/>
</dbReference>